<evidence type="ECO:0000313" key="2">
    <source>
        <dbReference type="Proteomes" id="UP000694892"/>
    </source>
</evidence>
<organism evidence="1 2">
    <name type="scientific">Xenopus laevis</name>
    <name type="common">African clawed frog</name>
    <dbReference type="NCBI Taxonomy" id="8355"/>
    <lineage>
        <taxon>Eukaryota</taxon>
        <taxon>Metazoa</taxon>
        <taxon>Chordata</taxon>
        <taxon>Craniata</taxon>
        <taxon>Vertebrata</taxon>
        <taxon>Euteleostomi</taxon>
        <taxon>Amphibia</taxon>
        <taxon>Batrachia</taxon>
        <taxon>Anura</taxon>
        <taxon>Pipoidea</taxon>
        <taxon>Pipidae</taxon>
        <taxon>Xenopodinae</taxon>
        <taxon>Xenopus</taxon>
        <taxon>Xenopus</taxon>
    </lineage>
</organism>
<dbReference type="EMBL" id="CM004468">
    <property type="protein sequence ID" value="OCT95762.1"/>
    <property type="molecule type" value="Genomic_DNA"/>
</dbReference>
<name>A0A974HZ22_XENLA</name>
<evidence type="ECO:0000313" key="1">
    <source>
        <dbReference type="EMBL" id="OCT95762.1"/>
    </source>
</evidence>
<dbReference type="AlphaFoldDB" id="A0A974HZ22"/>
<proteinExistence type="predicted"/>
<accession>A0A974HZ22</accession>
<reference evidence="2" key="1">
    <citation type="journal article" date="2016" name="Nature">
        <title>Genome evolution in the allotetraploid frog Xenopus laevis.</title>
        <authorList>
            <person name="Session A.M."/>
            <person name="Uno Y."/>
            <person name="Kwon T."/>
            <person name="Chapman J.A."/>
            <person name="Toyoda A."/>
            <person name="Takahashi S."/>
            <person name="Fukui A."/>
            <person name="Hikosaka A."/>
            <person name="Suzuki A."/>
            <person name="Kondo M."/>
            <person name="van Heeringen S.J."/>
            <person name="Quigley I."/>
            <person name="Heinz S."/>
            <person name="Ogino H."/>
            <person name="Ochi H."/>
            <person name="Hellsten U."/>
            <person name="Lyons J.B."/>
            <person name="Simakov O."/>
            <person name="Putnam N."/>
            <person name="Stites J."/>
            <person name="Kuroki Y."/>
            <person name="Tanaka T."/>
            <person name="Michiue T."/>
            <person name="Watanabe M."/>
            <person name="Bogdanovic O."/>
            <person name="Lister R."/>
            <person name="Georgiou G."/>
            <person name="Paranjpe S.S."/>
            <person name="van Kruijsbergen I."/>
            <person name="Shu S."/>
            <person name="Carlson J."/>
            <person name="Kinoshita T."/>
            <person name="Ohta Y."/>
            <person name="Mawaribuchi S."/>
            <person name="Jenkins J."/>
            <person name="Grimwood J."/>
            <person name="Schmutz J."/>
            <person name="Mitros T."/>
            <person name="Mozaffari S.V."/>
            <person name="Suzuki Y."/>
            <person name="Haramoto Y."/>
            <person name="Yamamoto T.S."/>
            <person name="Takagi C."/>
            <person name="Heald R."/>
            <person name="Miller K."/>
            <person name="Haudenschild C."/>
            <person name="Kitzman J."/>
            <person name="Nakayama T."/>
            <person name="Izutsu Y."/>
            <person name="Robert J."/>
            <person name="Fortriede J."/>
            <person name="Burns K."/>
            <person name="Lotay V."/>
            <person name="Karimi K."/>
            <person name="Yasuoka Y."/>
            <person name="Dichmann D.S."/>
            <person name="Flajnik M.F."/>
            <person name="Houston D.W."/>
            <person name="Shendure J."/>
            <person name="DuPasquier L."/>
            <person name="Vize P.D."/>
            <person name="Zorn A.M."/>
            <person name="Ito M."/>
            <person name="Marcotte E.M."/>
            <person name="Wallingford J.B."/>
            <person name="Ito Y."/>
            <person name="Asashima M."/>
            <person name="Ueno N."/>
            <person name="Matsuda Y."/>
            <person name="Veenstra G.J."/>
            <person name="Fujiyama A."/>
            <person name="Harland R.M."/>
            <person name="Taira M."/>
            <person name="Rokhsar D.S."/>
        </authorList>
    </citation>
    <scope>NUCLEOTIDE SEQUENCE [LARGE SCALE GENOMIC DNA]</scope>
    <source>
        <strain evidence="2">J</strain>
    </source>
</reference>
<sequence>MCHKHILKFHISQESIWPPRSPSVSFPCCNFAVVGKYYGFHLQYKMQSLQFKSFISCSLGGRCCTLKAV</sequence>
<protein>
    <submittedName>
        <fullName evidence="1">Uncharacterized protein</fullName>
    </submittedName>
</protein>
<gene>
    <name evidence="1" type="ORF">XELAEV_18013449mg</name>
</gene>
<dbReference type="Proteomes" id="UP000694892">
    <property type="component" value="Chromosome 2L"/>
</dbReference>